<keyword evidence="20" id="KW-1185">Reference proteome</keyword>
<evidence type="ECO:0000256" key="11">
    <source>
        <dbReference type="ARBA" id="ARBA00022694"/>
    </source>
</evidence>
<dbReference type="GO" id="GO:0005829">
    <property type="term" value="C:cytosol"/>
    <property type="evidence" value="ECO:0007669"/>
    <property type="project" value="TreeGrafter"/>
</dbReference>
<comment type="similarity">
    <text evidence="3 15 17">Belongs to the RNA methyltransferase TrmD family.</text>
</comment>
<dbReference type="AlphaFoldDB" id="A0A2S2E3Y4"/>
<keyword evidence="10 15" id="KW-0949">S-adenosyl-L-methionine</keyword>
<dbReference type="EMBL" id="CP029347">
    <property type="protein sequence ID" value="AWL12355.1"/>
    <property type="molecule type" value="Genomic_DNA"/>
</dbReference>
<dbReference type="Pfam" id="PF01746">
    <property type="entry name" value="tRNA_m1G_MT"/>
    <property type="match status" value="1"/>
</dbReference>
<dbReference type="GO" id="GO:0002939">
    <property type="term" value="P:tRNA N1-guanine methylation"/>
    <property type="evidence" value="ECO:0007669"/>
    <property type="project" value="TreeGrafter"/>
</dbReference>
<evidence type="ECO:0000256" key="13">
    <source>
        <dbReference type="ARBA" id="ARBA00033392"/>
    </source>
</evidence>
<feature type="binding site" evidence="15 16">
    <location>
        <position position="115"/>
    </location>
    <ligand>
        <name>S-adenosyl-L-methionine</name>
        <dbReference type="ChEBI" id="CHEBI:59789"/>
    </ligand>
</feature>
<sequence length="252" mass="28562">MTRKFCVVSLFPELFQGVTESGVFGRAVKNGLVEVECFNPRDFTHDKHRTVDDRPYGGGPGMLMMVQPLTDAIHAAKQVAGEQSKVIYLSPQGKKLDQHGVQQLSEKGNLILVAGRYEGIDERVIKAEVDEEWSIGDYVLSGGELPAMVLMDAVARFIPGVLGHEQSAEQDSFNEGLLDCPHYTRPEVLNDERVPEVLLSGNHEKIRQWRLKQSLGRTWQRRPEMLEHLALTEEQQRLLEEFQQELMQHDDS</sequence>
<evidence type="ECO:0000256" key="7">
    <source>
        <dbReference type="ARBA" id="ARBA00022490"/>
    </source>
</evidence>
<dbReference type="InterPro" id="IPR002649">
    <property type="entry name" value="tRNA_m1G_MeTrfase_TrmD"/>
</dbReference>
<dbReference type="PIRSF" id="PIRSF000386">
    <property type="entry name" value="tRNA_mtase"/>
    <property type="match status" value="1"/>
</dbReference>
<evidence type="ECO:0000256" key="3">
    <source>
        <dbReference type="ARBA" id="ARBA00007630"/>
    </source>
</evidence>
<dbReference type="HAMAP" id="MF_00605">
    <property type="entry name" value="TrmD"/>
    <property type="match status" value="1"/>
</dbReference>
<dbReference type="PANTHER" id="PTHR46417">
    <property type="entry name" value="TRNA (GUANINE-N(1)-)-METHYLTRANSFERASE"/>
    <property type="match status" value="1"/>
</dbReference>
<evidence type="ECO:0000256" key="8">
    <source>
        <dbReference type="ARBA" id="ARBA00022603"/>
    </source>
</evidence>
<evidence type="ECO:0000256" key="2">
    <source>
        <dbReference type="ARBA" id="ARBA00004496"/>
    </source>
</evidence>
<evidence type="ECO:0000313" key="19">
    <source>
        <dbReference type="EMBL" id="AWL12355.1"/>
    </source>
</evidence>
<feature type="domain" description="tRNA methyltransferase TRMD/TRM10-type" evidence="18">
    <location>
        <begin position="4"/>
        <end position="227"/>
    </location>
</feature>
<dbReference type="OrthoDB" id="9807416at2"/>
<dbReference type="NCBIfam" id="TIGR00088">
    <property type="entry name" value="trmD"/>
    <property type="match status" value="1"/>
</dbReference>
<evidence type="ECO:0000256" key="10">
    <source>
        <dbReference type="ARBA" id="ARBA00022691"/>
    </source>
</evidence>
<evidence type="ECO:0000256" key="15">
    <source>
        <dbReference type="HAMAP-Rule" id="MF_00605"/>
    </source>
</evidence>
<dbReference type="CDD" id="cd18080">
    <property type="entry name" value="TrmD-like"/>
    <property type="match status" value="1"/>
</dbReference>
<dbReference type="InterPro" id="IPR023148">
    <property type="entry name" value="tRNA_m1G_MeTrfase_C_sf"/>
</dbReference>
<dbReference type="KEGG" id="salh:HMF8227_01885"/>
<evidence type="ECO:0000256" key="16">
    <source>
        <dbReference type="PIRSR" id="PIRSR000386-1"/>
    </source>
</evidence>
<keyword evidence="11 15" id="KW-0819">tRNA processing</keyword>
<dbReference type="Gene3D" id="1.10.1270.20">
    <property type="entry name" value="tRNA(m1g37)methyltransferase, domain 2"/>
    <property type="match status" value="1"/>
</dbReference>
<protein>
    <recommendedName>
        <fullName evidence="6 15">tRNA (guanine-N(1)-)-methyltransferase</fullName>
        <ecNumber evidence="5 15">2.1.1.228</ecNumber>
    </recommendedName>
    <alternativeName>
        <fullName evidence="12 15">M1G-methyltransferase</fullName>
    </alternativeName>
    <alternativeName>
        <fullName evidence="13 15">tRNA [GM37] methyltransferase</fullName>
    </alternativeName>
</protein>
<evidence type="ECO:0000256" key="5">
    <source>
        <dbReference type="ARBA" id="ARBA00012807"/>
    </source>
</evidence>
<comment type="subunit">
    <text evidence="4 15 17">Homodimer.</text>
</comment>
<evidence type="ECO:0000256" key="6">
    <source>
        <dbReference type="ARBA" id="ARBA00014679"/>
    </source>
</evidence>
<evidence type="ECO:0000256" key="1">
    <source>
        <dbReference type="ARBA" id="ARBA00002634"/>
    </source>
</evidence>
<dbReference type="FunFam" id="1.10.1270.20:FF:000001">
    <property type="entry name" value="tRNA (guanine-N(1)-)-methyltransferase"/>
    <property type="match status" value="1"/>
</dbReference>
<name>A0A2S2E3Y4_9ALTE</name>
<dbReference type="Proteomes" id="UP000245728">
    <property type="component" value="Chromosome"/>
</dbReference>
<dbReference type="GO" id="GO:0052906">
    <property type="term" value="F:tRNA (guanine(37)-N1)-methyltransferase activity"/>
    <property type="evidence" value="ECO:0007669"/>
    <property type="project" value="UniProtKB-UniRule"/>
</dbReference>
<reference evidence="19 20" key="1">
    <citation type="submission" date="2018-05" db="EMBL/GenBank/DDBJ databases">
        <title>Salinimonas sp. HMF8227 Genome sequencing and assembly.</title>
        <authorList>
            <person name="Kang H."/>
            <person name="Kang J."/>
            <person name="Cha I."/>
            <person name="Kim H."/>
            <person name="Joh K."/>
        </authorList>
    </citation>
    <scope>NUCLEOTIDE SEQUENCE [LARGE SCALE GENOMIC DNA]</scope>
    <source>
        <strain evidence="19 20">HMF8227</strain>
    </source>
</reference>
<dbReference type="SUPFAM" id="SSF75217">
    <property type="entry name" value="alpha/beta knot"/>
    <property type="match status" value="1"/>
</dbReference>
<comment type="subcellular location">
    <subcellularLocation>
        <location evidence="2 15 17">Cytoplasm</location>
    </subcellularLocation>
</comment>
<keyword evidence="7 15" id="KW-0963">Cytoplasm</keyword>
<evidence type="ECO:0000256" key="12">
    <source>
        <dbReference type="ARBA" id="ARBA00029736"/>
    </source>
</evidence>
<evidence type="ECO:0000313" key="20">
    <source>
        <dbReference type="Proteomes" id="UP000245728"/>
    </source>
</evidence>
<keyword evidence="8 15" id="KW-0489">Methyltransferase</keyword>
<evidence type="ECO:0000256" key="14">
    <source>
        <dbReference type="ARBA" id="ARBA00047783"/>
    </source>
</evidence>
<evidence type="ECO:0000256" key="17">
    <source>
        <dbReference type="RuleBase" id="RU003464"/>
    </source>
</evidence>
<gene>
    <name evidence="15 19" type="primary">trmD</name>
    <name evidence="19" type="ORF">HMF8227_01885</name>
</gene>
<dbReference type="InterPro" id="IPR016009">
    <property type="entry name" value="tRNA_MeTrfase_TRMD/TRM10"/>
</dbReference>
<comment type="catalytic activity">
    <reaction evidence="14 15 17">
        <text>guanosine(37) in tRNA + S-adenosyl-L-methionine = N(1)-methylguanosine(37) in tRNA + S-adenosyl-L-homocysteine + H(+)</text>
        <dbReference type="Rhea" id="RHEA:36899"/>
        <dbReference type="Rhea" id="RHEA-COMP:10145"/>
        <dbReference type="Rhea" id="RHEA-COMP:10147"/>
        <dbReference type="ChEBI" id="CHEBI:15378"/>
        <dbReference type="ChEBI" id="CHEBI:57856"/>
        <dbReference type="ChEBI" id="CHEBI:59789"/>
        <dbReference type="ChEBI" id="CHEBI:73542"/>
        <dbReference type="ChEBI" id="CHEBI:74269"/>
        <dbReference type="EC" id="2.1.1.228"/>
    </reaction>
</comment>
<proteinExistence type="inferred from homology"/>
<organism evidence="19 20">
    <name type="scientific">Saliniradius amylolyticus</name>
    <dbReference type="NCBI Taxonomy" id="2183582"/>
    <lineage>
        <taxon>Bacteria</taxon>
        <taxon>Pseudomonadati</taxon>
        <taxon>Pseudomonadota</taxon>
        <taxon>Gammaproteobacteria</taxon>
        <taxon>Alteromonadales</taxon>
        <taxon>Alteromonadaceae</taxon>
        <taxon>Saliniradius</taxon>
    </lineage>
</organism>
<comment type="function">
    <text evidence="1 15 17">Specifically methylates guanosine-37 in various tRNAs.</text>
</comment>
<dbReference type="InterPro" id="IPR029026">
    <property type="entry name" value="tRNA_m1G_MTases_N"/>
</dbReference>
<evidence type="ECO:0000256" key="4">
    <source>
        <dbReference type="ARBA" id="ARBA00011738"/>
    </source>
</evidence>
<dbReference type="FunFam" id="3.40.1280.10:FF:000001">
    <property type="entry name" value="tRNA (guanine-N(1)-)-methyltransferase"/>
    <property type="match status" value="1"/>
</dbReference>
<dbReference type="RefSeq" id="WP_109339936.1">
    <property type="nucleotide sequence ID" value="NZ_CP029347.1"/>
</dbReference>
<keyword evidence="9 15" id="KW-0808">Transferase</keyword>
<evidence type="ECO:0000259" key="18">
    <source>
        <dbReference type="Pfam" id="PF01746"/>
    </source>
</evidence>
<dbReference type="EC" id="2.1.1.228" evidence="5 15"/>
<dbReference type="Gene3D" id="3.40.1280.10">
    <property type="match status" value="1"/>
</dbReference>
<feature type="binding site" evidence="15 16">
    <location>
        <begin position="135"/>
        <end position="140"/>
    </location>
    <ligand>
        <name>S-adenosyl-L-methionine</name>
        <dbReference type="ChEBI" id="CHEBI:59789"/>
    </ligand>
</feature>
<evidence type="ECO:0000256" key="9">
    <source>
        <dbReference type="ARBA" id="ARBA00022679"/>
    </source>
</evidence>
<dbReference type="NCBIfam" id="NF000648">
    <property type="entry name" value="PRK00026.1"/>
    <property type="match status" value="1"/>
</dbReference>
<accession>A0A2S2E3Y4</accession>
<dbReference type="PANTHER" id="PTHR46417:SF1">
    <property type="entry name" value="TRNA (GUANINE-N(1)-)-METHYLTRANSFERASE"/>
    <property type="match status" value="1"/>
</dbReference>
<dbReference type="InterPro" id="IPR029028">
    <property type="entry name" value="Alpha/beta_knot_MTases"/>
</dbReference>